<evidence type="ECO:0000259" key="8">
    <source>
        <dbReference type="SMART" id="SM00928"/>
    </source>
</evidence>
<dbReference type="InterPro" id="IPR019575">
    <property type="entry name" value="Nuop51_4Fe4S-bd"/>
</dbReference>
<sequence>MSAHEHHNHSVQPFEHPGLGRKRAKSTPKGRQIEPGALQEVEALLGDAPRRRDLLIEHLHLIQDRYHQISAAHLAALAEVMRLSFAEVFETATFYAHFDIVKEGEPDIPPLTVRVCDSLTCAMFHSEELLASLESTVGAGVRVVRAPCVGLCDHAPVAEVGHNFLHEATIETVQAAIEARDTHPHLDEYIDYRAYLAGGGYALLDSLRSGERSIESVLAVLDDSGLRGLGGAGFPTGRKWRAVRGEPGPRLMAVNGDEGEPGTFKDRLYLQTDPHRFLEGTLIGAHVVEADEVYIYIRDEYPVAREILEREIAKLPVGGPHIHLRRGAGAYICGEESSLLESLEGKRGLPRHKPPYPFQVGLFDQPTLINNVETLYWIRDIVEKGNGWWNSHGRNGRTGLRSYSVSGRVKQPGVKLAPAGVTIRELIEEFCGGMLDGHRFHAYLPGGASGGILPAAMDDIPLDFGTLEKHGCFIGSAAVVVLSDNDDIRGAALNLMRFFEDESCGQCTPCRVGTQKAVMLMQRPIWNQELLGELSQAMRDASICGLGQAASNPLTCVMRYFPEEFMTKEAAE</sequence>
<dbReference type="SUPFAM" id="SSF140490">
    <property type="entry name" value="Nqo1C-terminal domain-like"/>
    <property type="match status" value="1"/>
</dbReference>
<dbReference type="EMBL" id="QQTP01000019">
    <property type="protein sequence ID" value="RDJ20387.1"/>
    <property type="molecule type" value="Genomic_DNA"/>
</dbReference>
<dbReference type="SMART" id="SM00928">
    <property type="entry name" value="NADH_4Fe-4S"/>
    <property type="match status" value="1"/>
</dbReference>
<evidence type="ECO:0000256" key="7">
    <source>
        <dbReference type="SAM" id="MobiDB-lite"/>
    </source>
</evidence>
<dbReference type="GO" id="GO:0051539">
    <property type="term" value="F:4 iron, 4 sulfur cluster binding"/>
    <property type="evidence" value="ECO:0007669"/>
    <property type="project" value="UniProtKB-KW"/>
</dbReference>
<dbReference type="GO" id="GO:0008137">
    <property type="term" value="F:NADH dehydrogenase (ubiquinone) activity"/>
    <property type="evidence" value="ECO:0007669"/>
    <property type="project" value="InterPro"/>
</dbReference>
<proteinExistence type="inferred from homology"/>
<keyword evidence="5" id="KW-0408">Iron</keyword>
<dbReference type="Gene3D" id="3.40.30.10">
    <property type="entry name" value="Glutaredoxin"/>
    <property type="match status" value="1"/>
</dbReference>
<dbReference type="SUPFAM" id="SSF52833">
    <property type="entry name" value="Thioredoxin-like"/>
    <property type="match status" value="1"/>
</dbReference>
<dbReference type="Gene3D" id="1.10.10.1590">
    <property type="entry name" value="NADH-quinone oxidoreductase subunit E"/>
    <property type="match status" value="1"/>
</dbReference>
<evidence type="ECO:0000256" key="5">
    <source>
        <dbReference type="ARBA" id="ARBA00023004"/>
    </source>
</evidence>
<keyword evidence="4" id="KW-0479">Metal-binding</keyword>
<evidence type="ECO:0000256" key="2">
    <source>
        <dbReference type="ARBA" id="ARBA00007523"/>
    </source>
</evidence>
<dbReference type="Pfam" id="PF10531">
    <property type="entry name" value="SLBB"/>
    <property type="match status" value="1"/>
</dbReference>
<dbReference type="PANTHER" id="PTHR43578">
    <property type="entry name" value="NADH-QUINONE OXIDOREDUCTASE SUBUNIT F"/>
    <property type="match status" value="1"/>
</dbReference>
<dbReference type="InterPro" id="IPR001949">
    <property type="entry name" value="NADH-UbQ_OxRdtase_51kDa_CS"/>
</dbReference>
<comment type="similarity">
    <text evidence="2">Belongs to the complex I 51 kDa subunit family.</text>
</comment>
<dbReference type="Pfam" id="PF01257">
    <property type="entry name" value="2Fe-2S_thioredx"/>
    <property type="match status" value="1"/>
</dbReference>
<dbReference type="InterPro" id="IPR011538">
    <property type="entry name" value="Nuo51_FMN-bd"/>
</dbReference>
<evidence type="ECO:0000256" key="3">
    <source>
        <dbReference type="ARBA" id="ARBA00022485"/>
    </source>
</evidence>
<dbReference type="Proteomes" id="UP000255207">
    <property type="component" value="Unassembled WGS sequence"/>
</dbReference>
<dbReference type="SUPFAM" id="SSF142984">
    <property type="entry name" value="Nqo1 middle domain-like"/>
    <property type="match status" value="1"/>
</dbReference>
<reference evidence="10" key="1">
    <citation type="submission" date="2018-07" db="EMBL/GenBank/DDBJ databases">
        <authorList>
            <person name="Safronova V.I."/>
            <person name="Chirak E.R."/>
            <person name="Sazanova A.L."/>
        </authorList>
    </citation>
    <scope>NUCLEOTIDE SEQUENCE [LARGE SCALE GENOMIC DNA]</scope>
    <source>
        <strain evidence="10">RCAM04685</strain>
    </source>
</reference>
<keyword evidence="10" id="KW-1185">Reference proteome</keyword>
<dbReference type="PROSITE" id="PS00645">
    <property type="entry name" value="COMPLEX1_51K_2"/>
    <property type="match status" value="1"/>
</dbReference>
<dbReference type="GO" id="GO:0046872">
    <property type="term" value="F:metal ion binding"/>
    <property type="evidence" value="ECO:0007669"/>
    <property type="project" value="UniProtKB-KW"/>
</dbReference>
<keyword evidence="3" id="KW-0004">4Fe-4S</keyword>
<dbReference type="Gene3D" id="3.40.50.11540">
    <property type="entry name" value="NADH-ubiquinone oxidoreductase 51kDa subunit"/>
    <property type="match status" value="1"/>
</dbReference>
<dbReference type="GO" id="GO:0010181">
    <property type="term" value="F:FMN binding"/>
    <property type="evidence" value="ECO:0007669"/>
    <property type="project" value="InterPro"/>
</dbReference>
<organism evidence="9 10">
    <name type="scientific">Bosea caraganae</name>
    <dbReference type="NCBI Taxonomy" id="2763117"/>
    <lineage>
        <taxon>Bacteria</taxon>
        <taxon>Pseudomonadati</taxon>
        <taxon>Pseudomonadota</taxon>
        <taxon>Alphaproteobacteria</taxon>
        <taxon>Hyphomicrobiales</taxon>
        <taxon>Boseaceae</taxon>
        <taxon>Bosea</taxon>
    </lineage>
</organism>
<accession>A0A370KZJ7</accession>
<dbReference type="FunFam" id="3.10.20.600:FF:000006">
    <property type="entry name" value="Formate dehydrogenase, beta subunit"/>
    <property type="match status" value="1"/>
</dbReference>
<name>A0A370KZJ7_9HYPH</name>
<dbReference type="InterPro" id="IPR041921">
    <property type="entry name" value="NuoE_N"/>
</dbReference>
<protein>
    <submittedName>
        <fullName evidence="9">NADH-quinone oxidoreductase subunit F</fullName>
    </submittedName>
</protein>
<dbReference type="CDD" id="cd03082">
    <property type="entry name" value="TRX_Fd_NuoE_W_FDH_beta"/>
    <property type="match status" value="1"/>
</dbReference>
<evidence type="ECO:0000313" key="9">
    <source>
        <dbReference type="EMBL" id="RDJ20387.1"/>
    </source>
</evidence>
<feature type="region of interest" description="Disordered" evidence="7">
    <location>
        <begin position="1"/>
        <end position="35"/>
    </location>
</feature>
<dbReference type="Gene3D" id="1.20.1440.230">
    <property type="entry name" value="NADH-ubiquinone oxidoreductase 51kDa subunit, iron-sulphur binding domain"/>
    <property type="match status" value="1"/>
</dbReference>
<dbReference type="AlphaFoldDB" id="A0A370KZJ7"/>
<dbReference type="PROSITE" id="PS00644">
    <property type="entry name" value="COMPLEX1_51K_1"/>
    <property type="match status" value="1"/>
</dbReference>
<feature type="compositionally biased region" description="Basic residues" evidence="7">
    <location>
        <begin position="19"/>
        <end position="28"/>
    </location>
</feature>
<evidence type="ECO:0000313" key="10">
    <source>
        <dbReference type="Proteomes" id="UP000255207"/>
    </source>
</evidence>
<gene>
    <name evidence="9" type="ORF">DWE98_24945</name>
</gene>
<comment type="caution">
    <text evidence="9">The sequence shown here is derived from an EMBL/GenBank/DDBJ whole genome shotgun (WGS) entry which is preliminary data.</text>
</comment>
<dbReference type="InterPro" id="IPR037225">
    <property type="entry name" value="Nuo51_FMN-bd_sf"/>
</dbReference>
<dbReference type="Pfam" id="PF01512">
    <property type="entry name" value="Complex1_51K"/>
    <property type="match status" value="1"/>
</dbReference>
<feature type="domain" description="NADH-ubiquinone oxidoreductase 51kDa subunit iron-sulphur binding" evidence="8">
    <location>
        <begin position="489"/>
        <end position="534"/>
    </location>
</feature>
<evidence type="ECO:0000256" key="6">
    <source>
        <dbReference type="ARBA" id="ARBA00023014"/>
    </source>
</evidence>
<dbReference type="InterPro" id="IPR036249">
    <property type="entry name" value="Thioredoxin-like_sf"/>
</dbReference>
<dbReference type="OrthoDB" id="9761899at2"/>
<dbReference type="SUPFAM" id="SSF142019">
    <property type="entry name" value="Nqo1 FMN-binding domain-like"/>
    <property type="match status" value="1"/>
</dbReference>
<evidence type="ECO:0000256" key="1">
    <source>
        <dbReference type="ARBA" id="ARBA00001917"/>
    </source>
</evidence>
<dbReference type="RefSeq" id="WP_114832026.1">
    <property type="nucleotide sequence ID" value="NZ_QQTO01000020.1"/>
</dbReference>
<comment type="cofactor">
    <cofactor evidence="1">
        <name>FMN</name>
        <dbReference type="ChEBI" id="CHEBI:58210"/>
    </cofactor>
</comment>
<dbReference type="Pfam" id="PF10589">
    <property type="entry name" value="NADH_4Fe-4S"/>
    <property type="match status" value="1"/>
</dbReference>
<dbReference type="InterPro" id="IPR037207">
    <property type="entry name" value="Nuop51_4Fe4S-bd_sf"/>
</dbReference>
<dbReference type="InterPro" id="IPR019554">
    <property type="entry name" value="Soluble_ligand-bd"/>
</dbReference>
<evidence type="ECO:0000256" key="4">
    <source>
        <dbReference type="ARBA" id="ARBA00022723"/>
    </source>
</evidence>
<keyword evidence="6" id="KW-0411">Iron-sulfur</keyword>
<dbReference type="Gene3D" id="3.10.20.600">
    <property type="match status" value="1"/>
</dbReference>
<dbReference type="PANTHER" id="PTHR43578:SF3">
    <property type="entry name" value="NADH-QUINONE OXIDOREDUCTASE SUBUNIT F"/>
    <property type="match status" value="1"/>
</dbReference>